<evidence type="ECO:0000313" key="2">
    <source>
        <dbReference type="EMBL" id="XIA19425.1"/>
    </source>
</evidence>
<dbReference type="AlphaFoldDB" id="A0AB74UYL6"/>
<dbReference type="RefSeq" id="WP_395119286.1">
    <property type="nucleotide sequence ID" value="NZ_CP170721.1"/>
</dbReference>
<name>A0AB74UYL6_9GAMM</name>
<accession>A0AB74UYL6</accession>
<reference evidence="2" key="1">
    <citation type="submission" date="2024-10" db="EMBL/GenBank/DDBJ databases">
        <authorList>
            <person name="Lesea H.P."/>
            <person name="Kuehl J.V."/>
            <person name="Chandonia J.-M."/>
        </authorList>
    </citation>
    <scope>NUCLEOTIDE SEQUENCE</scope>
    <source>
        <strain evidence="2">FW102-FHT14D07</strain>
    </source>
</reference>
<feature type="compositionally biased region" description="Basic and acidic residues" evidence="1">
    <location>
        <begin position="86"/>
        <end position="96"/>
    </location>
</feature>
<proteinExistence type="predicted"/>
<evidence type="ECO:0000256" key="1">
    <source>
        <dbReference type="SAM" id="MobiDB-lite"/>
    </source>
</evidence>
<dbReference type="EMBL" id="CP170721">
    <property type="protein sequence ID" value="XIA19425.1"/>
    <property type="molecule type" value="Genomic_DNA"/>
</dbReference>
<protein>
    <submittedName>
        <fullName evidence="2">Uncharacterized protein</fullName>
    </submittedName>
</protein>
<feature type="region of interest" description="Disordered" evidence="1">
    <location>
        <begin position="68"/>
        <end position="96"/>
    </location>
</feature>
<sequence>MLDIIDFLETLGQDAQLRYAARDEVGFALAGTEIEPALQAAILAKDGPELQALLGQVPFCCLISPARPGEEQEECDGNCEEGEEKQDDKEKRKDGD</sequence>
<organism evidence="2">
    <name type="scientific">Rhodanobacter sp. FW102-FHT14D07</name>
    <dbReference type="NCBI Taxonomy" id="3351462"/>
    <lineage>
        <taxon>Bacteria</taxon>
        <taxon>Pseudomonadati</taxon>
        <taxon>Pseudomonadota</taxon>
        <taxon>Gammaproteobacteria</taxon>
        <taxon>Lysobacterales</taxon>
        <taxon>Rhodanobacteraceae</taxon>
        <taxon>Rhodanobacter</taxon>
    </lineage>
</organism>
<gene>
    <name evidence="2" type="ORF">ACFYG5_04580</name>
</gene>
<feature type="compositionally biased region" description="Acidic residues" evidence="1">
    <location>
        <begin position="71"/>
        <end position="85"/>
    </location>
</feature>